<proteinExistence type="predicted"/>
<evidence type="ECO:0000313" key="2">
    <source>
        <dbReference type="EMBL" id="QLD26200.1"/>
    </source>
</evidence>
<evidence type="ECO:0000313" key="3">
    <source>
        <dbReference type="Proteomes" id="UP000509335"/>
    </source>
</evidence>
<dbReference type="PANTHER" id="PTHR46649:SF4">
    <property type="entry name" value="HALOACID DEHALOGENASE-LIKE HYDROLASE (HAD) SUPERFAMILY PROTEIN"/>
    <property type="match status" value="1"/>
</dbReference>
<organism evidence="2 3">
    <name type="scientific">Micromonospora carbonacea</name>
    <dbReference type="NCBI Taxonomy" id="47853"/>
    <lineage>
        <taxon>Bacteria</taxon>
        <taxon>Bacillati</taxon>
        <taxon>Actinomycetota</taxon>
        <taxon>Actinomycetes</taxon>
        <taxon>Micromonosporales</taxon>
        <taxon>Micromonosporaceae</taxon>
        <taxon>Micromonospora</taxon>
    </lineage>
</organism>
<dbReference type="SFLD" id="SFLDG01129">
    <property type="entry name" value="C1.5:_HAD__Beta-PGM__Phosphata"/>
    <property type="match status" value="1"/>
</dbReference>
<dbReference type="InterPro" id="IPR006439">
    <property type="entry name" value="HAD-SF_hydro_IA"/>
</dbReference>
<dbReference type="PRINTS" id="PR00413">
    <property type="entry name" value="HADHALOGNASE"/>
</dbReference>
<dbReference type="EMBL" id="CP058322">
    <property type="protein sequence ID" value="QLD26200.1"/>
    <property type="molecule type" value="Genomic_DNA"/>
</dbReference>
<dbReference type="Proteomes" id="UP000509335">
    <property type="component" value="Chromosome"/>
</dbReference>
<name>A0A7H8XNC5_9ACTN</name>
<gene>
    <name evidence="2" type="ORF">HXZ27_19940</name>
</gene>
<dbReference type="SUPFAM" id="SSF56784">
    <property type="entry name" value="HAD-like"/>
    <property type="match status" value="1"/>
</dbReference>
<dbReference type="NCBIfam" id="TIGR01549">
    <property type="entry name" value="HAD-SF-IA-v1"/>
    <property type="match status" value="1"/>
</dbReference>
<dbReference type="AlphaFoldDB" id="A0A7H8XNC5"/>
<dbReference type="InterPro" id="IPR023214">
    <property type="entry name" value="HAD_sf"/>
</dbReference>
<reference evidence="2 3" key="1">
    <citation type="submission" date="2020-07" db="EMBL/GenBank/DDBJ databases">
        <title>A bifunctional nitrone conjugated secondary metabolite targeting the ribosome.</title>
        <authorList>
            <person name="Limbrick E.M."/>
            <person name="Graf M."/>
            <person name="Derewacz D.K."/>
            <person name="Nguyen F."/>
            <person name="Spraggins J.M."/>
            <person name="Wieland M."/>
            <person name="Ynigez-Gutierrez A.E."/>
            <person name="Reisman B.J."/>
            <person name="Zinshteyn B."/>
            <person name="McCulloch K."/>
            <person name="Iverson T.M."/>
            <person name="Green R."/>
            <person name="Wilson D.N."/>
            <person name="Bachmann B.O."/>
        </authorList>
    </citation>
    <scope>NUCLEOTIDE SEQUENCE [LARGE SCALE GENOMIC DNA]</scope>
    <source>
        <strain evidence="3">aurantiaca</strain>
    </source>
</reference>
<protein>
    <submittedName>
        <fullName evidence="2">HAD family hydrolase</fullName>
    </submittedName>
</protein>
<sequence length="258" mass="26824">MHGVPDHAEPTQSTPPSADSAAGVGASRRPVEAVLFDFHGTLAQVEEPHDWVLAAARACGVALERVRATALADRLLTAGRAGGPLPARVPPALAELWAERDLYPHAHRGAYTGLAATVDAGIDGLADALYERVLRPDGWVPYPDTAPTLAALRSAGVKVAVVSNIGFDIRPFFAAWGLDALVDAFVLSYEVGRCKPDPAIFWRACGMLGVDAERALMVGDTAADAGAVRAGCAALLLPEAEPGRPNGLGSVLDLALRG</sequence>
<dbReference type="GO" id="GO:0016787">
    <property type="term" value="F:hydrolase activity"/>
    <property type="evidence" value="ECO:0007669"/>
    <property type="project" value="UniProtKB-KW"/>
</dbReference>
<evidence type="ECO:0000256" key="1">
    <source>
        <dbReference type="SAM" id="MobiDB-lite"/>
    </source>
</evidence>
<dbReference type="Gene3D" id="3.40.50.1000">
    <property type="entry name" value="HAD superfamily/HAD-like"/>
    <property type="match status" value="1"/>
</dbReference>
<dbReference type="Pfam" id="PF00702">
    <property type="entry name" value="Hydrolase"/>
    <property type="match status" value="1"/>
</dbReference>
<dbReference type="InterPro" id="IPR036412">
    <property type="entry name" value="HAD-like_sf"/>
</dbReference>
<dbReference type="SFLD" id="SFLDS00003">
    <property type="entry name" value="Haloacid_Dehalogenase"/>
    <property type="match status" value="1"/>
</dbReference>
<feature type="region of interest" description="Disordered" evidence="1">
    <location>
        <begin position="1"/>
        <end position="24"/>
    </location>
</feature>
<dbReference type="NCBIfam" id="TIGR01509">
    <property type="entry name" value="HAD-SF-IA-v3"/>
    <property type="match status" value="1"/>
</dbReference>
<keyword evidence="2" id="KW-0378">Hydrolase</keyword>
<dbReference type="PANTHER" id="PTHR46649">
    <property type="match status" value="1"/>
</dbReference>
<accession>A0A7H8XNC5</accession>
<dbReference type="KEGG" id="mcab:HXZ27_19940"/>